<sequence length="126" mass="14012">MNKVELIGNLTKEPDVRSTKSGKAVASFTVACNNGRNRQTGEEYAPDYVPCEAWEKTAERMGEMGKGAYVLVMGKIKTRSWDGQDGKKQYKTYMAVDMVYPIAKMSGGTDNGFNRMGQPVQEEIPF</sequence>
<dbReference type="HAMAP" id="MF_00984">
    <property type="entry name" value="SSB"/>
    <property type="match status" value="1"/>
</dbReference>
<dbReference type="NCBIfam" id="TIGR00621">
    <property type="entry name" value="ssb"/>
    <property type="match status" value="1"/>
</dbReference>
<dbReference type="PANTHER" id="PTHR10302:SF27">
    <property type="entry name" value="SINGLE-STRANDED DNA-BINDING PROTEIN"/>
    <property type="match status" value="1"/>
</dbReference>
<comment type="caution">
    <text evidence="2">Lacks conserved residue(s) required for the propagation of feature annotation.</text>
</comment>
<evidence type="ECO:0000256" key="1">
    <source>
        <dbReference type="ARBA" id="ARBA00023125"/>
    </source>
</evidence>
<protein>
    <recommendedName>
        <fullName evidence="2 3">Single-stranded DNA-binding protein</fullName>
        <shortName evidence="2">SSB</shortName>
    </recommendedName>
</protein>
<dbReference type="PIRSF" id="PIRSF002070">
    <property type="entry name" value="SSB"/>
    <property type="match status" value="1"/>
</dbReference>
<dbReference type="Pfam" id="PF00436">
    <property type="entry name" value="SSB"/>
    <property type="match status" value="1"/>
</dbReference>
<organism evidence="4 5">
    <name type="scientific">Megasphaera hexanoica</name>
    <dbReference type="NCBI Taxonomy" id="1675036"/>
    <lineage>
        <taxon>Bacteria</taxon>
        <taxon>Bacillati</taxon>
        <taxon>Bacillota</taxon>
        <taxon>Negativicutes</taxon>
        <taxon>Veillonellales</taxon>
        <taxon>Veillonellaceae</taxon>
        <taxon>Megasphaera</taxon>
    </lineage>
</organism>
<keyword evidence="1 2" id="KW-0238">DNA-binding</keyword>
<evidence type="ECO:0000313" key="5">
    <source>
        <dbReference type="Proteomes" id="UP001605989"/>
    </source>
</evidence>
<dbReference type="InterPro" id="IPR012340">
    <property type="entry name" value="NA-bd_OB-fold"/>
</dbReference>
<evidence type="ECO:0000313" key="4">
    <source>
        <dbReference type="EMBL" id="MFG6273118.1"/>
    </source>
</evidence>
<comment type="caution">
    <text evidence="4">The sequence shown here is derived from an EMBL/GenBank/DDBJ whole genome shotgun (WGS) entry which is preliminary data.</text>
</comment>
<dbReference type="Gene3D" id="2.40.50.140">
    <property type="entry name" value="Nucleic acid-binding proteins"/>
    <property type="match status" value="1"/>
</dbReference>
<dbReference type="Proteomes" id="UP001605989">
    <property type="component" value="Unassembled WGS sequence"/>
</dbReference>
<dbReference type="EMBL" id="JBIEKR010000006">
    <property type="protein sequence ID" value="MFG6273118.1"/>
    <property type="molecule type" value="Genomic_DNA"/>
</dbReference>
<gene>
    <name evidence="4" type="ORF">ACGTZG_07935</name>
</gene>
<reference evidence="4 5" key="1">
    <citation type="submission" date="2024-10" db="EMBL/GenBank/DDBJ databases">
        <authorList>
            <person name="Sang B.-I."/>
            <person name="Prabhaharan D."/>
        </authorList>
    </citation>
    <scope>NUCLEOTIDE SEQUENCE [LARGE SCALE GENOMIC DNA]</scope>
    <source>
        <strain evidence="4 5">MH</strain>
    </source>
</reference>
<dbReference type="InterPro" id="IPR011344">
    <property type="entry name" value="ssDNA-bd"/>
</dbReference>
<dbReference type="SUPFAM" id="SSF50249">
    <property type="entry name" value="Nucleic acid-binding proteins"/>
    <property type="match status" value="1"/>
</dbReference>
<dbReference type="RefSeq" id="WP_113856147.1">
    <property type="nucleotide sequence ID" value="NZ_CP011940.1"/>
</dbReference>
<evidence type="ECO:0000256" key="2">
    <source>
        <dbReference type="HAMAP-Rule" id="MF_00984"/>
    </source>
</evidence>
<proteinExistence type="inferred from homology"/>
<name>A0ABW7DP33_9FIRM</name>
<keyword evidence="5" id="KW-1185">Reference proteome</keyword>
<dbReference type="PROSITE" id="PS50935">
    <property type="entry name" value="SSB"/>
    <property type="match status" value="1"/>
</dbReference>
<accession>A0ABW7DP33</accession>
<dbReference type="GO" id="GO:0003677">
    <property type="term" value="F:DNA binding"/>
    <property type="evidence" value="ECO:0007669"/>
    <property type="project" value="UniProtKB-KW"/>
</dbReference>
<dbReference type="PANTHER" id="PTHR10302">
    <property type="entry name" value="SINGLE-STRANDED DNA-BINDING PROTEIN"/>
    <property type="match status" value="1"/>
</dbReference>
<comment type="subunit">
    <text evidence="2">Homotetramer.</text>
</comment>
<evidence type="ECO:0000256" key="3">
    <source>
        <dbReference type="PIRNR" id="PIRNR002070"/>
    </source>
</evidence>
<dbReference type="CDD" id="cd04496">
    <property type="entry name" value="SSB_OBF"/>
    <property type="match status" value="1"/>
</dbReference>
<dbReference type="InterPro" id="IPR000424">
    <property type="entry name" value="Primosome_PriB/ssb"/>
</dbReference>